<organism evidence="2 3">
    <name type="scientific">Liparis tanakae</name>
    <name type="common">Tanaka's snailfish</name>
    <dbReference type="NCBI Taxonomy" id="230148"/>
    <lineage>
        <taxon>Eukaryota</taxon>
        <taxon>Metazoa</taxon>
        <taxon>Chordata</taxon>
        <taxon>Craniata</taxon>
        <taxon>Vertebrata</taxon>
        <taxon>Euteleostomi</taxon>
        <taxon>Actinopterygii</taxon>
        <taxon>Neopterygii</taxon>
        <taxon>Teleostei</taxon>
        <taxon>Neoteleostei</taxon>
        <taxon>Acanthomorphata</taxon>
        <taxon>Eupercaria</taxon>
        <taxon>Perciformes</taxon>
        <taxon>Cottioidei</taxon>
        <taxon>Cottales</taxon>
        <taxon>Liparidae</taxon>
        <taxon>Liparis</taxon>
    </lineage>
</organism>
<evidence type="ECO:0000313" key="2">
    <source>
        <dbReference type="EMBL" id="TNN82059.1"/>
    </source>
</evidence>
<feature type="region of interest" description="Disordered" evidence="1">
    <location>
        <begin position="28"/>
        <end position="55"/>
    </location>
</feature>
<dbReference type="AlphaFoldDB" id="A0A4Z2IVM7"/>
<reference evidence="2 3" key="1">
    <citation type="submission" date="2019-03" db="EMBL/GenBank/DDBJ databases">
        <title>First draft genome of Liparis tanakae, snailfish: a comprehensive survey of snailfish specific genes.</title>
        <authorList>
            <person name="Kim W."/>
            <person name="Song I."/>
            <person name="Jeong J.-H."/>
            <person name="Kim D."/>
            <person name="Kim S."/>
            <person name="Ryu S."/>
            <person name="Song J.Y."/>
            <person name="Lee S.K."/>
        </authorList>
    </citation>
    <scope>NUCLEOTIDE SEQUENCE [LARGE SCALE GENOMIC DNA]</scope>
    <source>
        <tissue evidence="2">Muscle</tissue>
    </source>
</reference>
<evidence type="ECO:0000256" key="1">
    <source>
        <dbReference type="SAM" id="MobiDB-lite"/>
    </source>
</evidence>
<keyword evidence="3" id="KW-1185">Reference proteome</keyword>
<gene>
    <name evidence="2" type="ORF">EYF80_007705</name>
</gene>
<comment type="caution">
    <text evidence="2">The sequence shown here is derived from an EMBL/GenBank/DDBJ whole genome shotgun (WGS) entry which is preliminary data.</text>
</comment>
<dbReference type="Proteomes" id="UP000314294">
    <property type="component" value="Unassembled WGS sequence"/>
</dbReference>
<feature type="region of interest" description="Disordered" evidence="1">
    <location>
        <begin position="159"/>
        <end position="178"/>
    </location>
</feature>
<dbReference type="EMBL" id="SRLO01000042">
    <property type="protein sequence ID" value="TNN82059.1"/>
    <property type="molecule type" value="Genomic_DNA"/>
</dbReference>
<protein>
    <submittedName>
        <fullName evidence="2">Uncharacterized protein</fullName>
    </submittedName>
</protein>
<sequence length="178" mass="19269">MPWPRENLYGSTPYSDLENQHDSLKRGWIGTTEPVPLDEAPNGPFRSPEGAGPSAAQLRKQFTETFAFHILLPTPSSKDTAEQRARLATITRGRANMMESVMEAACHTKPCKPRMDLTPGDNTLDSGPLGYGSIVLLGSRVKTSVTRNNALMATALSVPGPHKQVKGKSARNPAMTRG</sequence>
<name>A0A4Z2IVM7_9TELE</name>
<evidence type="ECO:0000313" key="3">
    <source>
        <dbReference type="Proteomes" id="UP000314294"/>
    </source>
</evidence>
<accession>A0A4Z2IVM7</accession>
<proteinExistence type="predicted"/>